<evidence type="ECO:0000313" key="3">
    <source>
        <dbReference type="Proteomes" id="UP000013248"/>
    </source>
</evidence>
<comment type="caution">
    <text evidence="2">The sequence shown here is derived from an EMBL/GenBank/DDBJ whole genome shotgun (WGS) entry which is preliminary data.</text>
</comment>
<dbReference type="EMBL" id="APRP01000028">
    <property type="protein sequence ID" value="ENW99579.1"/>
    <property type="molecule type" value="Genomic_DNA"/>
</dbReference>
<organism evidence="2 3">
    <name type="scientific">Acinetobacter modestus</name>
    <dbReference type="NCBI Taxonomy" id="1776740"/>
    <lineage>
        <taxon>Bacteria</taxon>
        <taxon>Pseudomonadati</taxon>
        <taxon>Pseudomonadota</taxon>
        <taxon>Gammaproteobacteria</taxon>
        <taxon>Moraxellales</taxon>
        <taxon>Moraxellaceae</taxon>
        <taxon>Acinetobacter</taxon>
    </lineage>
</organism>
<reference evidence="2 3" key="1">
    <citation type="submission" date="2013-02" db="EMBL/GenBank/DDBJ databases">
        <title>The Genome Sequence of Acinetobacter sp. ANC 3862.</title>
        <authorList>
            <consortium name="The Broad Institute Genome Sequencing Platform"/>
            <consortium name="The Broad Institute Genome Sequencing Center for Infectious Disease"/>
            <person name="Cerqueira G."/>
            <person name="Feldgarden M."/>
            <person name="Courvalin P."/>
            <person name="Perichon B."/>
            <person name="Grillot-Courvalin C."/>
            <person name="Clermont D."/>
            <person name="Rocha E."/>
            <person name="Yoon E.-J."/>
            <person name="Nemec A."/>
            <person name="Walker B."/>
            <person name="Young S.K."/>
            <person name="Zeng Q."/>
            <person name="Gargeya S."/>
            <person name="Fitzgerald M."/>
            <person name="Haas B."/>
            <person name="Abouelleil A."/>
            <person name="Alvarado L."/>
            <person name="Arachchi H.M."/>
            <person name="Berlin A.M."/>
            <person name="Chapman S.B."/>
            <person name="Dewar J."/>
            <person name="Goldberg J."/>
            <person name="Griggs A."/>
            <person name="Gujja S."/>
            <person name="Hansen M."/>
            <person name="Howarth C."/>
            <person name="Imamovic A."/>
            <person name="Larimer J."/>
            <person name="McCowan C."/>
            <person name="Murphy C."/>
            <person name="Neiman D."/>
            <person name="Pearson M."/>
            <person name="Priest M."/>
            <person name="Roberts A."/>
            <person name="Saif S."/>
            <person name="Shea T."/>
            <person name="Sisk P."/>
            <person name="Sykes S."/>
            <person name="Wortman J."/>
            <person name="Nusbaum C."/>
            <person name="Birren B."/>
        </authorList>
    </citation>
    <scope>NUCLEOTIDE SEQUENCE [LARGE SCALE GENOMIC DNA]</scope>
    <source>
        <strain evidence="2 3">ANC 3862</strain>
    </source>
</reference>
<sequence>MQPIKITYNQALELLNTQHNVLRLLAECKHSNSYPIHYCPSTYTFQILVDYAKFLTWNEKRKPPILHNTGMTFSDQVSTIHQSYNYLVTQNAYKELNLLYLQAKTQKEIGSFHGKGLNEHKYRMKYLNQKISRYEEDLQLKLWEHINELDSKKPKTK</sequence>
<dbReference type="AlphaFoldDB" id="N9NC70"/>
<evidence type="ECO:0000313" key="2">
    <source>
        <dbReference type="EMBL" id="ENW99579.1"/>
    </source>
</evidence>
<dbReference type="PATRIC" id="fig|1217705.3.peg.2319"/>
<protein>
    <recommendedName>
        <fullName evidence="1">Bacteriophage P22 Orf201 C-terminal domain-containing protein</fullName>
    </recommendedName>
</protein>
<gene>
    <name evidence="2" type="ORF">F900_02384</name>
</gene>
<dbReference type="Pfam" id="PF10549">
    <property type="entry name" value="ORF11CD3"/>
    <property type="match status" value="1"/>
</dbReference>
<evidence type="ECO:0000259" key="1">
    <source>
        <dbReference type="Pfam" id="PF10549"/>
    </source>
</evidence>
<name>N9NC70_9GAMM</name>
<accession>N9NC70</accession>
<dbReference type="InterPro" id="IPR018877">
    <property type="entry name" value="Phage_P22_Orf201_C"/>
</dbReference>
<dbReference type="Proteomes" id="UP000013248">
    <property type="component" value="Unassembled WGS sequence"/>
</dbReference>
<feature type="domain" description="Bacteriophage P22 Orf201 C-terminal" evidence="1">
    <location>
        <begin position="95"/>
        <end position="142"/>
    </location>
</feature>
<dbReference type="eggNOG" id="COG3617">
    <property type="taxonomic scope" value="Bacteria"/>
</dbReference>
<dbReference type="HOGENOM" id="CLU_1674149_0_0_6"/>
<proteinExistence type="predicted"/>
<dbReference type="RefSeq" id="WP_005217796.1">
    <property type="nucleotide sequence ID" value="NZ_KB850089.1"/>
</dbReference>